<sequence>MWLFAVNLLSYFYPTERFDTFEQKPLLSPAHSMILNPDDPLYAEVFTEQELNEIGDFNSIDFDQEFSEYLHEYLYSFLGKKALDDISTAIINKTFKPLDQPDLYWIRKSIEVVVDLYNMNFFDSDYIEDDVEYRVWPFVFKCFDLTEIRARSVKRKLQVSFLAKYNQKPTLPADGGTARHRAGEQPDMNCSYLNYKLRLSEAVLKDKGENGSKEL</sequence>
<keyword evidence="2" id="KW-1185">Reference proteome</keyword>
<comment type="caution">
    <text evidence="1">The sequence shown here is derived from an EMBL/GenBank/DDBJ whole genome shotgun (WGS) entry which is preliminary data.</text>
</comment>
<evidence type="ECO:0000313" key="2">
    <source>
        <dbReference type="Proteomes" id="UP001209540"/>
    </source>
</evidence>
<dbReference type="EMBL" id="JAIXMP010000066">
    <property type="protein sequence ID" value="KAI9243818.1"/>
    <property type="molecule type" value="Genomic_DNA"/>
</dbReference>
<name>A0AAD5JKK5_9FUNG</name>
<dbReference type="Proteomes" id="UP001209540">
    <property type="component" value="Unassembled WGS sequence"/>
</dbReference>
<dbReference type="AlphaFoldDB" id="A0AAD5JKK5"/>
<reference evidence="1" key="2">
    <citation type="submission" date="2023-02" db="EMBL/GenBank/DDBJ databases">
        <authorList>
            <consortium name="DOE Joint Genome Institute"/>
            <person name="Mondo S.J."/>
            <person name="Chang Y."/>
            <person name="Wang Y."/>
            <person name="Ahrendt S."/>
            <person name="Andreopoulos W."/>
            <person name="Barry K."/>
            <person name="Beard J."/>
            <person name="Benny G.L."/>
            <person name="Blankenship S."/>
            <person name="Bonito G."/>
            <person name="Cuomo C."/>
            <person name="Desiro A."/>
            <person name="Gervers K.A."/>
            <person name="Hundley H."/>
            <person name="Kuo A."/>
            <person name="LaButti K."/>
            <person name="Lang B.F."/>
            <person name="Lipzen A."/>
            <person name="O'Donnell K."/>
            <person name="Pangilinan J."/>
            <person name="Reynolds N."/>
            <person name="Sandor L."/>
            <person name="Smith M.W."/>
            <person name="Tsang A."/>
            <person name="Grigoriev I.V."/>
            <person name="Stajich J.E."/>
            <person name="Spatafora J.W."/>
        </authorList>
    </citation>
    <scope>NUCLEOTIDE SEQUENCE</scope>
    <source>
        <strain evidence="1">RSA 2281</strain>
    </source>
</reference>
<gene>
    <name evidence="1" type="ORF">BDA99DRAFT_529791</name>
</gene>
<accession>A0AAD5JKK5</accession>
<proteinExistence type="predicted"/>
<reference evidence="1" key="1">
    <citation type="journal article" date="2022" name="IScience">
        <title>Evolution of zygomycete secretomes and the origins of terrestrial fungal ecologies.</title>
        <authorList>
            <person name="Chang Y."/>
            <person name="Wang Y."/>
            <person name="Mondo S."/>
            <person name="Ahrendt S."/>
            <person name="Andreopoulos W."/>
            <person name="Barry K."/>
            <person name="Beard J."/>
            <person name="Benny G.L."/>
            <person name="Blankenship S."/>
            <person name="Bonito G."/>
            <person name="Cuomo C."/>
            <person name="Desiro A."/>
            <person name="Gervers K.A."/>
            <person name="Hundley H."/>
            <person name="Kuo A."/>
            <person name="LaButti K."/>
            <person name="Lang B.F."/>
            <person name="Lipzen A."/>
            <person name="O'Donnell K."/>
            <person name="Pangilinan J."/>
            <person name="Reynolds N."/>
            <person name="Sandor L."/>
            <person name="Smith M.E."/>
            <person name="Tsang A."/>
            <person name="Grigoriev I.V."/>
            <person name="Stajich J.E."/>
            <person name="Spatafora J.W."/>
        </authorList>
    </citation>
    <scope>NUCLEOTIDE SEQUENCE</scope>
    <source>
        <strain evidence="1">RSA 2281</strain>
    </source>
</reference>
<organism evidence="1 2">
    <name type="scientific">Phascolomyces articulosus</name>
    <dbReference type="NCBI Taxonomy" id="60185"/>
    <lineage>
        <taxon>Eukaryota</taxon>
        <taxon>Fungi</taxon>
        <taxon>Fungi incertae sedis</taxon>
        <taxon>Mucoromycota</taxon>
        <taxon>Mucoromycotina</taxon>
        <taxon>Mucoromycetes</taxon>
        <taxon>Mucorales</taxon>
        <taxon>Lichtheimiaceae</taxon>
        <taxon>Phascolomyces</taxon>
    </lineage>
</organism>
<protein>
    <submittedName>
        <fullName evidence="1">Uncharacterized protein</fullName>
    </submittedName>
</protein>
<evidence type="ECO:0000313" key="1">
    <source>
        <dbReference type="EMBL" id="KAI9243818.1"/>
    </source>
</evidence>